<evidence type="ECO:0000313" key="13">
    <source>
        <dbReference type="Proteomes" id="UP000177574"/>
    </source>
</evidence>
<dbReference type="GO" id="GO:0006429">
    <property type="term" value="P:leucyl-tRNA aminoacylation"/>
    <property type="evidence" value="ECO:0007669"/>
    <property type="project" value="InterPro"/>
</dbReference>
<dbReference type="CDD" id="cd07958">
    <property type="entry name" value="Anticodon_Ia_Leu_BEm"/>
    <property type="match status" value="1"/>
</dbReference>
<keyword evidence="5" id="KW-0547">Nucleotide-binding</keyword>
<dbReference type="Gene3D" id="3.40.50.620">
    <property type="entry name" value="HUPs"/>
    <property type="match status" value="1"/>
</dbReference>
<dbReference type="SUPFAM" id="SSF53474">
    <property type="entry name" value="alpha/beta-Hydrolases"/>
    <property type="match status" value="1"/>
</dbReference>
<dbReference type="FunFam" id="1.10.730.10:FF:000002">
    <property type="entry name" value="Leucine--tRNA ligase"/>
    <property type="match status" value="1"/>
</dbReference>
<evidence type="ECO:0000256" key="1">
    <source>
        <dbReference type="ARBA" id="ARBA00005594"/>
    </source>
</evidence>
<keyword evidence="4" id="KW-0436">Ligase</keyword>
<dbReference type="SUPFAM" id="SSF47323">
    <property type="entry name" value="Anticodon-binding domain of a subclass of class I aminoacyl-tRNA synthetases"/>
    <property type="match status" value="1"/>
</dbReference>
<gene>
    <name evidence="12" type="ORF">A3I45_04925</name>
</gene>
<dbReference type="EC" id="6.1.1.4" evidence="2"/>
<evidence type="ECO:0000256" key="4">
    <source>
        <dbReference type="ARBA" id="ARBA00022598"/>
    </source>
</evidence>
<keyword evidence="6" id="KW-0067">ATP-binding</keyword>
<dbReference type="InterPro" id="IPR009080">
    <property type="entry name" value="tRNAsynth_Ia_anticodon-bd"/>
</dbReference>
<evidence type="ECO:0000256" key="3">
    <source>
        <dbReference type="ARBA" id="ARBA00022490"/>
    </source>
</evidence>
<dbReference type="Gene3D" id="3.40.50.1820">
    <property type="entry name" value="alpha/beta hydrolase"/>
    <property type="match status" value="1"/>
</dbReference>
<evidence type="ECO:0000259" key="11">
    <source>
        <dbReference type="Pfam" id="PF08264"/>
    </source>
</evidence>
<evidence type="ECO:0000256" key="6">
    <source>
        <dbReference type="ARBA" id="ARBA00022840"/>
    </source>
</evidence>
<evidence type="ECO:0000256" key="9">
    <source>
        <dbReference type="ARBA" id="ARBA00047469"/>
    </source>
</evidence>
<dbReference type="Pfam" id="PF08264">
    <property type="entry name" value="Anticodon_1"/>
    <property type="match status" value="1"/>
</dbReference>
<dbReference type="GO" id="GO:0004823">
    <property type="term" value="F:leucine-tRNA ligase activity"/>
    <property type="evidence" value="ECO:0007669"/>
    <property type="project" value="UniProtKB-EC"/>
</dbReference>
<organism evidence="12 13">
    <name type="scientific">Candidatus Uhrbacteria bacterium RIFCSPLOWO2_02_FULL_53_10</name>
    <dbReference type="NCBI Taxonomy" id="1802411"/>
    <lineage>
        <taxon>Bacteria</taxon>
        <taxon>Candidatus Uhriibacteriota</taxon>
    </lineage>
</organism>
<dbReference type="AlphaFoldDB" id="A0A1F7VFD6"/>
<dbReference type="GO" id="GO:0016787">
    <property type="term" value="F:hydrolase activity"/>
    <property type="evidence" value="ECO:0007669"/>
    <property type="project" value="InterPro"/>
</dbReference>
<dbReference type="InterPro" id="IPR014729">
    <property type="entry name" value="Rossmann-like_a/b/a_fold"/>
</dbReference>
<dbReference type="InterPro" id="IPR013155">
    <property type="entry name" value="M/V/L/I-tRNA-synth_anticd-bd"/>
</dbReference>
<sequence>MALKLAETHKVKRLVAVAPVGMQPSDVYFAQFKTKLSKKELAIFRAYQDHGMDVEAIKRNVGELIFVFSNNDPWITSEIVEQYKAAFGDVARFIFVEEMGHMSHDSGCRRVPFVEALFDRVRADGWIPVPEDQLPIELPDVERYEPTDSGESPLAAIDAWVKTTCPECGSLARRETDTMPNWAGSSWYFLRYADAQNDKAFASKKVLAHWMPVDWYNGGMEHTTLHLLYSRFWNKFLYDRGYVLTSEPYAKRTSHGLILAEDGSKMSKSKGNVVNPNDIIASHGADTLRLYEMFIGPFDQPVPWSEQGVVGVYKFLKRVFELSHHIVECEAPTVIKMLHKTIKKVTEDIEAMRFNTAIAQMMTFVNTVYDEGGLTAASLLEFLLVLSPFAPHIVEEMYEKHGQGLAMTQAWPSFDIALVQDKTVTIGVQMNGKVRADVTIAADASSKEARKAALAEPNVVKHLEGKEIKKFVYVQGRIINIVVDS</sequence>
<dbReference type="InterPro" id="IPR010662">
    <property type="entry name" value="RBBP9/YdeN"/>
</dbReference>
<name>A0A1F7VFD6_9BACT</name>
<keyword evidence="8" id="KW-0030">Aminoacyl-tRNA synthetase</keyword>
<accession>A0A1F7VFD6</accession>
<dbReference type="InterPro" id="IPR002300">
    <property type="entry name" value="aa-tRNA-synth_Ia"/>
</dbReference>
<evidence type="ECO:0000259" key="10">
    <source>
        <dbReference type="Pfam" id="PF00133"/>
    </source>
</evidence>
<dbReference type="GO" id="GO:0005524">
    <property type="term" value="F:ATP binding"/>
    <property type="evidence" value="ECO:0007669"/>
    <property type="project" value="UniProtKB-KW"/>
</dbReference>
<evidence type="ECO:0000313" key="12">
    <source>
        <dbReference type="EMBL" id="OGL89272.1"/>
    </source>
</evidence>
<evidence type="ECO:0000256" key="5">
    <source>
        <dbReference type="ARBA" id="ARBA00022741"/>
    </source>
</evidence>
<proteinExistence type="inferred from homology"/>
<comment type="similarity">
    <text evidence="1">Belongs to the class-I aminoacyl-tRNA synthetase family.</text>
</comment>
<dbReference type="Gene3D" id="1.10.730.10">
    <property type="entry name" value="Isoleucyl-tRNA Synthetase, Domain 1"/>
    <property type="match status" value="1"/>
</dbReference>
<dbReference type="EMBL" id="MGET01000046">
    <property type="protein sequence ID" value="OGL89272.1"/>
    <property type="molecule type" value="Genomic_DNA"/>
</dbReference>
<dbReference type="Gene3D" id="3.10.20.590">
    <property type="match status" value="1"/>
</dbReference>
<comment type="caution">
    <text evidence="12">The sequence shown here is derived from an EMBL/GenBank/DDBJ whole genome shotgun (WGS) entry which is preliminary data.</text>
</comment>
<dbReference type="PRINTS" id="PR00985">
    <property type="entry name" value="TRNASYNTHLEU"/>
</dbReference>
<reference evidence="12 13" key="1">
    <citation type="journal article" date="2016" name="Nat. Commun.">
        <title>Thousands of microbial genomes shed light on interconnected biogeochemical processes in an aquifer system.</title>
        <authorList>
            <person name="Anantharaman K."/>
            <person name="Brown C.T."/>
            <person name="Hug L.A."/>
            <person name="Sharon I."/>
            <person name="Castelle C.J."/>
            <person name="Probst A.J."/>
            <person name="Thomas B.C."/>
            <person name="Singh A."/>
            <person name="Wilkins M.J."/>
            <person name="Karaoz U."/>
            <person name="Brodie E.L."/>
            <person name="Williams K.H."/>
            <person name="Hubbard S.S."/>
            <person name="Banfield J.F."/>
        </authorList>
    </citation>
    <scope>NUCLEOTIDE SEQUENCE [LARGE SCALE GENOMIC DNA]</scope>
</reference>
<dbReference type="Proteomes" id="UP000177574">
    <property type="component" value="Unassembled WGS sequence"/>
</dbReference>
<dbReference type="PANTHER" id="PTHR43740:SF2">
    <property type="entry name" value="LEUCINE--TRNA LIGASE, MITOCHONDRIAL"/>
    <property type="match status" value="1"/>
</dbReference>
<dbReference type="InterPro" id="IPR002302">
    <property type="entry name" value="Leu-tRNA-ligase"/>
</dbReference>
<evidence type="ECO:0000256" key="7">
    <source>
        <dbReference type="ARBA" id="ARBA00022917"/>
    </source>
</evidence>
<dbReference type="InterPro" id="IPR029058">
    <property type="entry name" value="AB_hydrolase_fold"/>
</dbReference>
<dbReference type="FunFam" id="3.10.20.590:FF:000001">
    <property type="entry name" value="Leucine--tRNA ligase"/>
    <property type="match status" value="1"/>
</dbReference>
<dbReference type="Pfam" id="PF06821">
    <property type="entry name" value="Ser_hydrolase"/>
    <property type="match status" value="1"/>
</dbReference>
<evidence type="ECO:0000256" key="8">
    <source>
        <dbReference type="ARBA" id="ARBA00023146"/>
    </source>
</evidence>
<evidence type="ECO:0000256" key="2">
    <source>
        <dbReference type="ARBA" id="ARBA00013164"/>
    </source>
</evidence>
<dbReference type="GO" id="GO:0005829">
    <property type="term" value="C:cytosol"/>
    <property type="evidence" value="ECO:0007669"/>
    <property type="project" value="TreeGrafter"/>
</dbReference>
<keyword evidence="3" id="KW-0963">Cytoplasm</keyword>
<protein>
    <recommendedName>
        <fullName evidence="2">leucine--tRNA ligase</fullName>
        <ecNumber evidence="2">6.1.1.4</ecNumber>
    </recommendedName>
</protein>
<dbReference type="SUPFAM" id="SSF52374">
    <property type="entry name" value="Nucleotidylyl transferase"/>
    <property type="match status" value="1"/>
</dbReference>
<keyword evidence="7" id="KW-0648">Protein biosynthesis</keyword>
<comment type="catalytic activity">
    <reaction evidence="9">
        <text>tRNA(Leu) + L-leucine + ATP = L-leucyl-tRNA(Leu) + AMP + diphosphate</text>
        <dbReference type="Rhea" id="RHEA:11688"/>
        <dbReference type="Rhea" id="RHEA-COMP:9613"/>
        <dbReference type="Rhea" id="RHEA-COMP:9622"/>
        <dbReference type="ChEBI" id="CHEBI:30616"/>
        <dbReference type="ChEBI" id="CHEBI:33019"/>
        <dbReference type="ChEBI" id="CHEBI:57427"/>
        <dbReference type="ChEBI" id="CHEBI:78442"/>
        <dbReference type="ChEBI" id="CHEBI:78494"/>
        <dbReference type="ChEBI" id="CHEBI:456215"/>
        <dbReference type="EC" id="6.1.1.4"/>
    </reaction>
</comment>
<feature type="domain" description="Methionyl/Valyl/Leucyl/Isoleucyl-tRNA synthetase anticodon-binding" evidence="11">
    <location>
        <begin position="335"/>
        <end position="445"/>
    </location>
</feature>
<dbReference type="PANTHER" id="PTHR43740">
    <property type="entry name" value="LEUCYL-TRNA SYNTHETASE"/>
    <property type="match status" value="1"/>
</dbReference>
<feature type="domain" description="Aminoacyl-tRNA synthetase class Ia" evidence="10">
    <location>
        <begin position="174"/>
        <end position="291"/>
    </location>
</feature>
<dbReference type="Pfam" id="PF00133">
    <property type="entry name" value="tRNA-synt_1"/>
    <property type="match status" value="1"/>
</dbReference>